<proteinExistence type="predicted"/>
<accession>A0A7S3YXX8</accession>
<protein>
    <submittedName>
        <fullName evidence="2">Uncharacterized protein</fullName>
    </submittedName>
</protein>
<dbReference type="AlphaFoldDB" id="A0A7S3YXX8"/>
<reference evidence="2" key="1">
    <citation type="submission" date="2021-01" db="EMBL/GenBank/DDBJ databases">
        <authorList>
            <person name="Corre E."/>
            <person name="Pelletier E."/>
            <person name="Niang G."/>
            <person name="Scheremetjew M."/>
            <person name="Finn R."/>
            <person name="Kale V."/>
            <person name="Holt S."/>
            <person name="Cochrane G."/>
            <person name="Meng A."/>
            <person name="Brown T."/>
            <person name="Cohen L."/>
        </authorList>
    </citation>
    <scope>NUCLEOTIDE SEQUENCE</scope>
    <source>
        <strain evidence="2">CCCM811</strain>
    </source>
</reference>
<keyword evidence="1" id="KW-1133">Transmembrane helix</keyword>
<evidence type="ECO:0000256" key="1">
    <source>
        <dbReference type="SAM" id="Phobius"/>
    </source>
</evidence>
<organism evidence="2">
    <name type="scientific">Lotharella globosa</name>
    <dbReference type="NCBI Taxonomy" id="91324"/>
    <lineage>
        <taxon>Eukaryota</taxon>
        <taxon>Sar</taxon>
        <taxon>Rhizaria</taxon>
        <taxon>Cercozoa</taxon>
        <taxon>Chlorarachniophyceae</taxon>
        <taxon>Lotharella</taxon>
    </lineage>
</organism>
<dbReference type="EMBL" id="HBIV01023915">
    <property type="protein sequence ID" value="CAE0665583.1"/>
    <property type="molecule type" value="Transcribed_RNA"/>
</dbReference>
<keyword evidence="1" id="KW-0812">Transmembrane</keyword>
<gene>
    <name evidence="2" type="ORF">LGLO00237_LOCUS17188</name>
</gene>
<evidence type="ECO:0000313" key="2">
    <source>
        <dbReference type="EMBL" id="CAE0665583.1"/>
    </source>
</evidence>
<feature type="transmembrane region" description="Helical" evidence="1">
    <location>
        <begin position="79"/>
        <end position="98"/>
    </location>
</feature>
<name>A0A7S3YXX8_9EUKA</name>
<keyword evidence="1" id="KW-0472">Membrane</keyword>
<sequence>MRSTTTIHSENSCARRNVECWDHFRFFPKNESLNENSINRDNFGILVWETHKSEGLCTMRIFDPERTARVRQNRCMRTVLIILAVLSIILAIVLAFSLTS</sequence>